<dbReference type="OrthoDB" id="9815825at2"/>
<dbReference type="PANTHER" id="PTHR22604:SF105">
    <property type="entry name" value="TRANS-1,2-DIHYDROBENZENE-1,2-DIOL DEHYDROGENASE"/>
    <property type="match status" value="1"/>
</dbReference>
<keyword evidence="2" id="KW-0560">Oxidoreductase</keyword>
<dbReference type="Gene3D" id="3.40.50.720">
    <property type="entry name" value="NAD(P)-binding Rossmann-like Domain"/>
    <property type="match status" value="1"/>
</dbReference>
<dbReference type="Gene3D" id="3.30.360.10">
    <property type="entry name" value="Dihydrodipicolinate Reductase, domain 2"/>
    <property type="match status" value="1"/>
</dbReference>
<dbReference type="Proteomes" id="UP000292003">
    <property type="component" value="Unassembled WGS sequence"/>
</dbReference>
<dbReference type="InterPro" id="IPR055170">
    <property type="entry name" value="GFO_IDH_MocA-like_dom"/>
</dbReference>
<dbReference type="EMBL" id="SFCC01000018">
    <property type="protein sequence ID" value="RZQ60185.1"/>
    <property type="molecule type" value="Genomic_DNA"/>
</dbReference>
<dbReference type="GO" id="GO:0016491">
    <property type="term" value="F:oxidoreductase activity"/>
    <property type="evidence" value="ECO:0007669"/>
    <property type="project" value="UniProtKB-KW"/>
</dbReference>
<dbReference type="SUPFAM" id="SSF51735">
    <property type="entry name" value="NAD(P)-binding Rossmann-fold domains"/>
    <property type="match status" value="1"/>
</dbReference>
<protein>
    <submittedName>
        <fullName evidence="6">Gfo/Idh/MocA family oxidoreductase</fullName>
    </submittedName>
</protein>
<feature type="compositionally biased region" description="Low complexity" evidence="3">
    <location>
        <begin position="1"/>
        <end position="13"/>
    </location>
</feature>
<dbReference type="AlphaFoldDB" id="A0A4V2EL35"/>
<dbReference type="InterPro" id="IPR036291">
    <property type="entry name" value="NAD(P)-bd_dom_sf"/>
</dbReference>
<feature type="domain" description="GFO/IDH/MocA-like oxidoreductase" evidence="5">
    <location>
        <begin position="164"/>
        <end position="279"/>
    </location>
</feature>
<evidence type="ECO:0000259" key="4">
    <source>
        <dbReference type="Pfam" id="PF01408"/>
    </source>
</evidence>
<dbReference type="Pfam" id="PF22725">
    <property type="entry name" value="GFO_IDH_MocA_C3"/>
    <property type="match status" value="1"/>
</dbReference>
<organism evidence="6 7">
    <name type="scientific">Amycolatopsis suaedae</name>
    <dbReference type="NCBI Taxonomy" id="2510978"/>
    <lineage>
        <taxon>Bacteria</taxon>
        <taxon>Bacillati</taxon>
        <taxon>Actinomycetota</taxon>
        <taxon>Actinomycetes</taxon>
        <taxon>Pseudonocardiales</taxon>
        <taxon>Pseudonocardiaceae</taxon>
        <taxon>Amycolatopsis</taxon>
    </lineage>
</organism>
<evidence type="ECO:0000313" key="7">
    <source>
        <dbReference type="Proteomes" id="UP000292003"/>
    </source>
</evidence>
<sequence>MADPAPAQQPADALELRQRPGQDPGRLPAGPAVTGRLSLGVLGCSAIARRRTIPALDSLGNVRLAAVASRSAEKAERFAATFGAEPCGYAELIERPDVDAVYLSLPNRLHHEWARRALLAGKHVLCEKPLTGDPATTKDLIDLAAERGLVLRENFAFLHHPQHARVRELMAAGRLGAVRTLSVAFTIPPLPSDDIRYDAALGGGSLLDLGVYPLRLAWLLFGDGLSVAGAALRVDERLGVDVAGQAMLVSRGGVFVDLRFGFQHSYRCRYEVWGSTASLSLDRAFTPPPDHRPAVVVEEQDHDERFFLPPAHQFRLSVSSFADAALRGAVASEEQGWLTGALETARLVEDVRTAAAGHLA</sequence>
<feature type="region of interest" description="Disordered" evidence="3">
    <location>
        <begin position="1"/>
        <end position="30"/>
    </location>
</feature>
<name>A0A4V2EL35_9PSEU</name>
<evidence type="ECO:0000256" key="1">
    <source>
        <dbReference type="ARBA" id="ARBA00010928"/>
    </source>
</evidence>
<reference evidence="6 7" key="1">
    <citation type="submission" date="2019-02" db="EMBL/GenBank/DDBJ databases">
        <title>Draft genome sequence of Amycolatopsis sp. 8-3EHSu isolated from roots of Suaeda maritima.</title>
        <authorList>
            <person name="Duangmal K."/>
            <person name="Chantavorakit T."/>
        </authorList>
    </citation>
    <scope>NUCLEOTIDE SEQUENCE [LARGE SCALE GENOMIC DNA]</scope>
    <source>
        <strain evidence="6 7">8-3EHSu</strain>
    </source>
</reference>
<dbReference type="Pfam" id="PF01408">
    <property type="entry name" value="GFO_IDH_MocA"/>
    <property type="match status" value="1"/>
</dbReference>
<comment type="caution">
    <text evidence="6">The sequence shown here is derived from an EMBL/GenBank/DDBJ whole genome shotgun (WGS) entry which is preliminary data.</text>
</comment>
<dbReference type="SUPFAM" id="SSF55347">
    <property type="entry name" value="Glyceraldehyde-3-phosphate dehydrogenase-like, C-terminal domain"/>
    <property type="match status" value="1"/>
</dbReference>
<dbReference type="InterPro" id="IPR050984">
    <property type="entry name" value="Gfo/Idh/MocA_domain"/>
</dbReference>
<gene>
    <name evidence="6" type="ORF">EWH70_29790</name>
</gene>
<dbReference type="GO" id="GO:0000166">
    <property type="term" value="F:nucleotide binding"/>
    <property type="evidence" value="ECO:0007669"/>
    <property type="project" value="InterPro"/>
</dbReference>
<evidence type="ECO:0000313" key="6">
    <source>
        <dbReference type="EMBL" id="RZQ60185.1"/>
    </source>
</evidence>
<dbReference type="InterPro" id="IPR000683">
    <property type="entry name" value="Gfo/Idh/MocA-like_OxRdtase_N"/>
</dbReference>
<feature type="domain" description="Gfo/Idh/MocA-like oxidoreductase N-terminal" evidence="4">
    <location>
        <begin position="39"/>
        <end position="154"/>
    </location>
</feature>
<proteinExistence type="inferred from homology"/>
<keyword evidence="7" id="KW-1185">Reference proteome</keyword>
<dbReference type="PANTHER" id="PTHR22604">
    <property type="entry name" value="OXIDOREDUCTASES"/>
    <property type="match status" value="1"/>
</dbReference>
<evidence type="ECO:0000259" key="5">
    <source>
        <dbReference type="Pfam" id="PF22725"/>
    </source>
</evidence>
<accession>A0A4V2EL35</accession>
<comment type="similarity">
    <text evidence="1">Belongs to the Gfo/Idh/MocA family.</text>
</comment>
<evidence type="ECO:0000256" key="3">
    <source>
        <dbReference type="SAM" id="MobiDB-lite"/>
    </source>
</evidence>
<evidence type="ECO:0000256" key="2">
    <source>
        <dbReference type="ARBA" id="ARBA00023002"/>
    </source>
</evidence>